<accession>A0A1H8AE11</accession>
<dbReference type="AlphaFoldDB" id="A0A1H8AE11"/>
<reference evidence="5" key="1">
    <citation type="submission" date="2016-10" db="EMBL/GenBank/DDBJ databases">
        <authorList>
            <person name="Varghese N."/>
            <person name="Submissions S."/>
        </authorList>
    </citation>
    <scope>NUCLEOTIDE SEQUENCE [LARGE SCALE GENOMIC DNA]</scope>
    <source>
        <strain evidence="5">LMG 26383,CCUG 61248,R- 45681</strain>
    </source>
</reference>
<evidence type="ECO:0000313" key="5">
    <source>
        <dbReference type="Proteomes" id="UP000199664"/>
    </source>
</evidence>
<proteinExistence type="predicted"/>
<keyword evidence="5" id="KW-1185">Reference proteome</keyword>
<dbReference type="Proteomes" id="UP000199664">
    <property type="component" value="Unassembled WGS sequence"/>
</dbReference>
<dbReference type="Pfam" id="PF06791">
    <property type="entry name" value="TMP_2"/>
    <property type="match status" value="1"/>
</dbReference>
<organism evidence="4 5">
    <name type="scientific">Bosea lupini</name>
    <dbReference type="NCBI Taxonomy" id="1036779"/>
    <lineage>
        <taxon>Bacteria</taxon>
        <taxon>Pseudomonadati</taxon>
        <taxon>Pseudomonadota</taxon>
        <taxon>Alphaproteobacteria</taxon>
        <taxon>Hyphomicrobiales</taxon>
        <taxon>Boseaceae</taxon>
        <taxon>Bosea</taxon>
    </lineage>
</organism>
<keyword evidence="1" id="KW-0175">Coiled coil</keyword>
<evidence type="ECO:0000256" key="1">
    <source>
        <dbReference type="SAM" id="Coils"/>
    </source>
</evidence>
<protein>
    <submittedName>
        <fullName evidence="4">Phage tail tape measure protein, lambda family</fullName>
    </submittedName>
</protein>
<evidence type="ECO:0000256" key="2">
    <source>
        <dbReference type="SAM" id="MobiDB-lite"/>
    </source>
</evidence>
<feature type="region of interest" description="Disordered" evidence="2">
    <location>
        <begin position="1032"/>
        <end position="1057"/>
    </location>
</feature>
<feature type="coiled-coil region" evidence="1">
    <location>
        <begin position="432"/>
        <end position="545"/>
    </location>
</feature>
<evidence type="ECO:0000313" key="4">
    <source>
        <dbReference type="EMBL" id="SEM68783.1"/>
    </source>
</evidence>
<dbReference type="EMBL" id="FOAN01000019">
    <property type="protein sequence ID" value="SEM68783.1"/>
    <property type="molecule type" value="Genomic_DNA"/>
</dbReference>
<sequence length="1057" mass="112192">MSQVVTTLTVDARGAEAGTALYIRQMEAAQSASDRVLQAERKAAEARERGTLIAMKQGDSISAISRRWTSLAASIDPAARATLAIERAQLRADAAFRAGIATEAEAARVVDLVRQKHDLAARAVNDNSAAQGNLVRSSGLARHELINLSRQAQDVVVSLSSGQDAMTVLMQQGSQVADVFASSEGTVGGFFRQLGGWLVRIAPWALAATAAMTALYSAISVAGERRQLDTSLLGSGRGVGLTGGQFDQLAKASADTAQITVSNARQIAAEYAKLGQLAATQLPQLTRLTKDYALITGQGMTDAARELATAFADPSRGAEQLAGKVGALDSVTVRSIRTAEMYGDRLRAQKLLIDGLAQSMDGAANAQSKWDRFIEQYWSRPIDRAKNFIGDAVIGPDTAEKVAALDRQIRDLRASAANALPGPEALGINRALGDLEQRKAALEGELKVTQDLAKARAEAAEANRKVAGAEATSREVRPFVAEMEKLQADSSRLKQGYEQAAAAAEKLLLTKPADSPEWWTATKQAADLKASYEAVTRQLQEYKEAQAAGSIEADKAARAQEIQKRYLGQVSAESKAALAAELALNDARGSTMTATERQASAERARVDAIIQTTRAQEDAKRASNDNVSSLEAQARAAKSTGSEFAEAARLRKEAEQFAERNGGNAEEVYQRRLAERLAEVNKELAVKTAQTRESAAIENAVNGRSGNLSETERAQLLQRQNALMQERQRLLAAGATDQAAVNAQLNEYGRALDSAVSAQTRARAQGMLFGQREQIAALEQEVALIWQSADVRERLIAVMRAEQELKRQGIPLTSAEGQAYVANAATIAGLNTVKDSLVDIQSLGRDALKGLIGDLRAGKSGAEALQNALSRVLDKMLDMALNSLFGAKGGFNFSSLFAGWGSSGGSSQYTTDSAAAVKFATGGYTGAGGKYEPAGVVHRGEYVFSKAATDYLGVGNLESLHRRGMRGYADGGHVGMPANSNAPAAANSNRSTRVNVQIINETGGQVEGEAEQTQNPDGSIDTVVRLVESRMGQRAGRGQGGLSGALRARQANKHLQG</sequence>
<name>A0A1H8AE11_9HYPH</name>
<feature type="domain" description="Bacteriophage tail tape measure N-terminal" evidence="3">
    <location>
        <begin position="136"/>
        <end position="337"/>
    </location>
</feature>
<evidence type="ECO:0000259" key="3">
    <source>
        <dbReference type="Pfam" id="PF06791"/>
    </source>
</evidence>
<dbReference type="InterPro" id="IPR009628">
    <property type="entry name" value="Phage_tape_measure_N"/>
</dbReference>
<dbReference type="STRING" id="1036779.SAMN04515666_11918"/>
<dbReference type="OrthoDB" id="7365668at2"/>
<gene>
    <name evidence="4" type="ORF">SAMN04515666_11918</name>
</gene>